<dbReference type="InterPro" id="IPR052169">
    <property type="entry name" value="CW_Biosynth-Accessory"/>
</dbReference>
<dbReference type="Proteomes" id="UP000254554">
    <property type="component" value="Unassembled WGS sequence"/>
</dbReference>
<dbReference type="Gene3D" id="3.60.21.10">
    <property type="match status" value="1"/>
</dbReference>
<dbReference type="GeneID" id="93292637"/>
<name>A0A377G7A2_9GAMM</name>
<gene>
    <name evidence="3" type="ORF">NCTC11370_00744</name>
</gene>
<accession>A0A377G7A2</accession>
<comment type="similarity">
    <text evidence="1">Belongs to the CapA family.</text>
</comment>
<dbReference type="Pfam" id="PF09587">
    <property type="entry name" value="PGA_cap"/>
    <property type="match status" value="1"/>
</dbReference>
<dbReference type="PANTHER" id="PTHR33393">
    <property type="entry name" value="POLYGLUTAMINE SYNTHESIS ACCESSORY PROTEIN RV0574C-RELATED"/>
    <property type="match status" value="1"/>
</dbReference>
<keyword evidence="4" id="KW-1185">Reference proteome</keyword>
<feature type="domain" description="Capsule synthesis protein CapA" evidence="2">
    <location>
        <begin position="9"/>
        <end position="292"/>
    </location>
</feature>
<organism evidence="3 4">
    <name type="scientific">Fluoribacter dumoffii</name>
    <dbReference type="NCBI Taxonomy" id="463"/>
    <lineage>
        <taxon>Bacteria</taxon>
        <taxon>Pseudomonadati</taxon>
        <taxon>Pseudomonadota</taxon>
        <taxon>Gammaproteobacteria</taxon>
        <taxon>Legionellales</taxon>
        <taxon>Legionellaceae</taxon>
        <taxon>Fluoribacter</taxon>
    </lineage>
</organism>
<reference evidence="3 4" key="1">
    <citation type="submission" date="2018-06" db="EMBL/GenBank/DDBJ databases">
        <authorList>
            <consortium name="Pathogen Informatics"/>
            <person name="Doyle S."/>
        </authorList>
    </citation>
    <scope>NUCLEOTIDE SEQUENCE [LARGE SCALE GENOMIC DNA]</scope>
    <source>
        <strain evidence="3 4">NCTC11370</strain>
    </source>
</reference>
<dbReference type="SMART" id="SM00854">
    <property type="entry name" value="PGA_cap"/>
    <property type="match status" value="1"/>
</dbReference>
<dbReference type="SUPFAM" id="SSF56300">
    <property type="entry name" value="Metallo-dependent phosphatases"/>
    <property type="match status" value="1"/>
</dbReference>
<dbReference type="EMBL" id="UGGT01000001">
    <property type="protein sequence ID" value="STO20685.1"/>
    <property type="molecule type" value="Genomic_DNA"/>
</dbReference>
<dbReference type="PANTHER" id="PTHR33393:SF11">
    <property type="entry name" value="POLYGLUTAMINE SYNTHESIS ACCESSORY PROTEIN RV0574C-RELATED"/>
    <property type="match status" value="1"/>
</dbReference>
<evidence type="ECO:0000256" key="1">
    <source>
        <dbReference type="ARBA" id="ARBA00005662"/>
    </source>
</evidence>
<evidence type="ECO:0000259" key="2">
    <source>
        <dbReference type="SMART" id="SM00854"/>
    </source>
</evidence>
<dbReference type="CDD" id="cd07381">
    <property type="entry name" value="MPP_CapA"/>
    <property type="match status" value="1"/>
</dbReference>
<protein>
    <submittedName>
        <fullName evidence="3">Bacterial capsule synthesis protein PGA_cap</fullName>
    </submittedName>
</protein>
<proteinExistence type="inferred from homology"/>
<sequence length="370" mass="42300">MSSVMPPYRMFLCGDVMTGRGIDQILTHPCEPQIYESYVRDARDYVRLAEDINGKIPLKNKGAYVWGDGLEELNARRPDFRLINLETCITKSNTPWPYKGINYRMHPKNIDVITSAHIDVCVLANNHILDWGREGFLETLATLDNARISYAGAGKNLEKAIAPAIHFVPGFKGRTLVFSMGLTSSGIFKEWAATRERPGVWLLSDLGKHTINQIKSVIEYFRKTEDLCIVSIHWGGNWGYEIPESHQQFAHILIDELGVNIIHGHSSHHPIGIELYNQGLILYGCGDLINDYEGISGWEEFKSDLSLMYFLAFDAQLQLKQLELVPMVRKNFKLRYASKDECQWMTKKLVQCSREFKTSFELDDQVIYCL</sequence>
<dbReference type="AlphaFoldDB" id="A0A377G7A2"/>
<dbReference type="InterPro" id="IPR029052">
    <property type="entry name" value="Metallo-depent_PP-like"/>
</dbReference>
<dbReference type="STRING" id="1094715.GCA_000236165_01677"/>
<dbReference type="InterPro" id="IPR019079">
    <property type="entry name" value="Capsule_synth_CapA"/>
</dbReference>
<dbReference type="OrthoDB" id="9810718at2"/>
<evidence type="ECO:0000313" key="4">
    <source>
        <dbReference type="Proteomes" id="UP000254554"/>
    </source>
</evidence>
<evidence type="ECO:0000313" key="3">
    <source>
        <dbReference type="EMBL" id="STO20685.1"/>
    </source>
</evidence>
<dbReference type="RefSeq" id="WP_019349870.1">
    <property type="nucleotide sequence ID" value="NZ_UGGT01000001.1"/>
</dbReference>